<dbReference type="AlphaFoldDB" id="A0A3L8DFV7"/>
<comment type="caution">
    <text evidence="1">The sequence shown here is derived from an EMBL/GenBank/DDBJ whole genome shotgun (WGS) entry which is preliminary data.</text>
</comment>
<sequence length="179" mass="20242">MLTDLFQLFRSTQAERLARRRCCSALRPFLFTIPSYTTPVAKKGSSVGYLEFDWDTPLTGDDASSLARIFSEVHVLEEIEFLGGWRAGSKRISSKFKSTFADASEKAYGAVLYLRTEDSEGIRVRLITAKTRVAPIKQITLPRLELCAATLLVRLASHVRQVLQLEEVPIHLWSIQLLR</sequence>
<dbReference type="PANTHER" id="PTHR47331">
    <property type="entry name" value="PHD-TYPE DOMAIN-CONTAINING PROTEIN"/>
    <property type="match status" value="1"/>
</dbReference>
<dbReference type="EMBL" id="QOIP01000008">
    <property type="protein sequence ID" value="RLU19186.1"/>
    <property type="molecule type" value="Genomic_DNA"/>
</dbReference>
<evidence type="ECO:0000313" key="1">
    <source>
        <dbReference type="EMBL" id="RLU19186.1"/>
    </source>
</evidence>
<name>A0A3L8DFV7_OOCBI</name>
<dbReference type="Proteomes" id="UP000279307">
    <property type="component" value="Chromosome 8"/>
</dbReference>
<proteinExistence type="predicted"/>
<accession>A0A3L8DFV7</accession>
<dbReference type="InterPro" id="IPR008042">
    <property type="entry name" value="Retrotrans_Pao"/>
</dbReference>
<protein>
    <submittedName>
        <fullName evidence="1">Uncharacterized protein</fullName>
    </submittedName>
</protein>
<organism evidence="1 2">
    <name type="scientific">Ooceraea biroi</name>
    <name type="common">Clonal raider ant</name>
    <name type="synonym">Cerapachys biroi</name>
    <dbReference type="NCBI Taxonomy" id="2015173"/>
    <lineage>
        <taxon>Eukaryota</taxon>
        <taxon>Metazoa</taxon>
        <taxon>Ecdysozoa</taxon>
        <taxon>Arthropoda</taxon>
        <taxon>Hexapoda</taxon>
        <taxon>Insecta</taxon>
        <taxon>Pterygota</taxon>
        <taxon>Neoptera</taxon>
        <taxon>Endopterygota</taxon>
        <taxon>Hymenoptera</taxon>
        <taxon>Apocrita</taxon>
        <taxon>Aculeata</taxon>
        <taxon>Formicoidea</taxon>
        <taxon>Formicidae</taxon>
        <taxon>Dorylinae</taxon>
        <taxon>Ooceraea</taxon>
    </lineage>
</organism>
<reference evidence="1 2" key="1">
    <citation type="journal article" date="2018" name="Genome Res.">
        <title>The genomic architecture and molecular evolution of ant odorant receptors.</title>
        <authorList>
            <person name="McKenzie S.K."/>
            <person name="Kronauer D.J.C."/>
        </authorList>
    </citation>
    <scope>NUCLEOTIDE SEQUENCE [LARGE SCALE GENOMIC DNA]</scope>
    <source>
        <strain evidence="1">Clonal line C1</strain>
    </source>
</reference>
<gene>
    <name evidence="1" type="ORF">DMN91_007743</name>
</gene>
<dbReference type="Pfam" id="PF05380">
    <property type="entry name" value="Peptidase_A17"/>
    <property type="match status" value="1"/>
</dbReference>
<evidence type="ECO:0000313" key="2">
    <source>
        <dbReference type="Proteomes" id="UP000279307"/>
    </source>
</evidence>